<sequence length="98" mass="11259">MIKKSGIFQIHPRPPIFPYPTSDTPLYSNPRSRDTPHPLPPFLVRTPPKNSSPNTHTQTLNPRPFLPPSKKSNKVTMCVQIKLNNKFALQKPEKKYDK</sequence>
<protein>
    <submittedName>
        <fullName evidence="2">Uncharacterized protein</fullName>
    </submittedName>
</protein>
<reference evidence="2 3" key="1">
    <citation type="journal article" date="2012" name="PLoS Pathog.">
        <title>Diverse lifestyles and strategies of plant pathogenesis encoded in the genomes of eighteen Dothideomycetes fungi.</title>
        <authorList>
            <person name="Ohm R.A."/>
            <person name="Feau N."/>
            <person name="Henrissat B."/>
            <person name="Schoch C.L."/>
            <person name="Horwitz B.A."/>
            <person name="Barry K.W."/>
            <person name="Condon B.J."/>
            <person name="Copeland A.C."/>
            <person name="Dhillon B."/>
            <person name="Glaser F."/>
            <person name="Hesse C.N."/>
            <person name="Kosti I."/>
            <person name="LaButti K."/>
            <person name="Lindquist E.A."/>
            <person name="Lucas S."/>
            <person name="Salamov A.A."/>
            <person name="Bradshaw R.E."/>
            <person name="Ciuffetti L."/>
            <person name="Hamelin R.C."/>
            <person name="Kema G.H.J."/>
            <person name="Lawrence C."/>
            <person name="Scott J.A."/>
            <person name="Spatafora J.W."/>
            <person name="Turgeon B.G."/>
            <person name="de Wit P.J.G.M."/>
            <person name="Zhong S."/>
            <person name="Goodwin S.B."/>
            <person name="Grigoriev I.V."/>
        </authorList>
    </citation>
    <scope>NUCLEOTIDE SEQUENCE [LARGE SCALE GENOMIC DNA]</scope>
    <source>
        <strain evidence="3">ND90Pr / ATCC 201652</strain>
    </source>
</reference>
<feature type="region of interest" description="Disordered" evidence="1">
    <location>
        <begin position="1"/>
        <end position="71"/>
    </location>
</feature>
<dbReference type="KEGG" id="bsc:COCSADRAFT_37616"/>
<accession>M2T3P1</accession>
<keyword evidence="3" id="KW-1185">Reference proteome</keyword>
<name>M2T3P1_COCSN</name>
<dbReference type="RefSeq" id="XP_007700468.1">
    <property type="nucleotide sequence ID" value="XM_007702278.1"/>
</dbReference>
<evidence type="ECO:0000256" key="1">
    <source>
        <dbReference type="SAM" id="MobiDB-lite"/>
    </source>
</evidence>
<evidence type="ECO:0000313" key="2">
    <source>
        <dbReference type="EMBL" id="EMD63866.1"/>
    </source>
</evidence>
<reference evidence="3" key="2">
    <citation type="journal article" date="2013" name="PLoS Genet.">
        <title>Comparative genome structure, secondary metabolite, and effector coding capacity across Cochliobolus pathogens.</title>
        <authorList>
            <person name="Condon B.J."/>
            <person name="Leng Y."/>
            <person name="Wu D."/>
            <person name="Bushley K.E."/>
            <person name="Ohm R.A."/>
            <person name="Otillar R."/>
            <person name="Martin J."/>
            <person name="Schackwitz W."/>
            <person name="Grimwood J."/>
            <person name="MohdZainudin N."/>
            <person name="Xue C."/>
            <person name="Wang R."/>
            <person name="Manning V.A."/>
            <person name="Dhillon B."/>
            <person name="Tu Z.J."/>
            <person name="Steffenson B.J."/>
            <person name="Salamov A."/>
            <person name="Sun H."/>
            <person name="Lowry S."/>
            <person name="LaButti K."/>
            <person name="Han J."/>
            <person name="Copeland A."/>
            <person name="Lindquist E."/>
            <person name="Barry K."/>
            <person name="Schmutz J."/>
            <person name="Baker S.E."/>
            <person name="Ciuffetti L.M."/>
            <person name="Grigoriev I.V."/>
            <person name="Zhong S."/>
            <person name="Turgeon B.G."/>
        </authorList>
    </citation>
    <scope>NUCLEOTIDE SEQUENCE [LARGE SCALE GENOMIC DNA]</scope>
    <source>
        <strain evidence="3">ND90Pr / ATCC 201652</strain>
    </source>
</reference>
<proteinExistence type="predicted"/>
<gene>
    <name evidence="2" type="ORF">COCSADRAFT_37616</name>
</gene>
<dbReference type="GeneID" id="19139028"/>
<evidence type="ECO:0000313" key="3">
    <source>
        <dbReference type="Proteomes" id="UP000016934"/>
    </source>
</evidence>
<dbReference type="EMBL" id="KB445644">
    <property type="protein sequence ID" value="EMD63866.1"/>
    <property type="molecule type" value="Genomic_DNA"/>
</dbReference>
<feature type="compositionally biased region" description="Polar residues" evidence="1">
    <location>
        <begin position="48"/>
        <end position="61"/>
    </location>
</feature>
<feature type="compositionally biased region" description="Polar residues" evidence="1">
    <location>
        <begin position="21"/>
        <end position="30"/>
    </location>
</feature>
<dbReference type="HOGENOM" id="CLU_2333491_0_0_1"/>
<organism evidence="2 3">
    <name type="scientific">Cochliobolus sativus (strain ND90Pr / ATCC 201652)</name>
    <name type="common">Common root rot and spot blotch fungus</name>
    <name type="synonym">Bipolaris sorokiniana</name>
    <dbReference type="NCBI Taxonomy" id="665912"/>
    <lineage>
        <taxon>Eukaryota</taxon>
        <taxon>Fungi</taxon>
        <taxon>Dikarya</taxon>
        <taxon>Ascomycota</taxon>
        <taxon>Pezizomycotina</taxon>
        <taxon>Dothideomycetes</taxon>
        <taxon>Pleosporomycetidae</taxon>
        <taxon>Pleosporales</taxon>
        <taxon>Pleosporineae</taxon>
        <taxon>Pleosporaceae</taxon>
        <taxon>Bipolaris</taxon>
    </lineage>
</organism>
<dbReference type="AlphaFoldDB" id="M2T3P1"/>
<dbReference type="Proteomes" id="UP000016934">
    <property type="component" value="Unassembled WGS sequence"/>
</dbReference>